<comment type="similarity">
    <text evidence="5">Belongs to the SAT4 family.</text>
</comment>
<dbReference type="InterPro" id="IPR049326">
    <property type="entry name" value="Rhodopsin_dom_fungi"/>
</dbReference>
<evidence type="ECO:0000256" key="7">
    <source>
        <dbReference type="SAM" id="Phobius"/>
    </source>
</evidence>
<feature type="compositionally biased region" description="Low complexity" evidence="6">
    <location>
        <begin position="451"/>
        <end position="466"/>
    </location>
</feature>
<accession>A0A9P8WEK7</accession>
<evidence type="ECO:0000256" key="2">
    <source>
        <dbReference type="ARBA" id="ARBA00022692"/>
    </source>
</evidence>
<dbReference type="OrthoDB" id="5398233at2759"/>
<comment type="caution">
    <text evidence="9">The sequence shown here is derived from an EMBL/GenBank/DDBJ whole genome shotgun (WGS) entry which is preliminary data.</text>
</comment>
<comment type="subcellular location">
    <subcellularLocation>
        <location evidence="1">Membrane</location>
        <topology evidence="1">Multi-pass membrane protein</topology>
    </subcellularLocation>
</comment>
<gene>
    <name evidence="9" type="ORF">B0T10DRAFT_222255</name>
</gene>
<dbReference type="InterPro" id="IPR052337">
    <property type="entry name" value="SAT4-like"/>
</dbReference>
<feature type="compositionally biased region" description="Polar residues" evidence="6">
    <location>
        <begin position="380"/>
        <end position="393"/>
    </location>
</feature>
<protein>
    <recommendedName>
        <fullName evidence="8">Rhodopsin domain-containing protein</fullName>
    </recommendedName>
</protein>
<reference evidence="9 10" key="1">
    <citation type="journal article" date="2021" name="Nat. Commun.">
        <title>Genetic determinants of endophytism in the Arabidopsis root mycobiome.</title>
        <authorList>
            <person name="Mesny F."/>
            <person name="Miyauchi S."/>
            <person name="Thiergart T."/>
            <person name="Pickel B."/>
            <person name="Atanasova L."/>
            <person name="Karlsson M."/>
            <person name="Huettel B."/>
            <person name="Barry K.W."/>
            <person name="Haridas S."/>
            <person name="Chen C."/>
            <person name="Bauer D."/>
            <person name="Andreopoulos W."/>
            <person name="Pangilinan J."/>
            <person name="LaButti K."/>
            <person name="Riley R."/>
            <person name="Lipzen A."/>
            <person name="Clum A."/>
            <person name="Drula E."/>
            <person name="Henrissat B."/>
            <person name="Kohler A."/>
            <person name="Grigoriev I.V."/>
            <person name="Martin F.M."/>
            <person name="Hacquard S."/>
        </authorList>
    </citation>
    <scope>NUCLEOTIDE SEQUENCE [LARGE SCALE GENOMIC DNA]</scope>
    <source>
        <strain evidence="9 10">MPI-CAGE-CH-0241</strain>
    </source>
</reference>
<feature type="compositionally biased region" description="Basic and acidic residues" evidence="6">
    <location>
        <begin position="366"/>
        <end position="376"/>
    </location>
</feature>
<feature type="transmembrane region" description="Helical" evidence="7">
    <location>
        <begin position="251"/>
        <end position="275"/>
    </location>
</feature>
<dbReference type="PANTHER" id="PTHR33048:SF19">
    <property type="entry name" value="MEMBRANE PROTEIN PTH11-LIKE, PUTATIVE (AFU_ORTHOLOGUE AFUA_1G14080)-RELATED"/>
    <property type="match status" value="1"/>
</dbReference>
<feature type="domain" description="Rhodopsin" evidence="8">
    <location>
        <begin position="36"/>
        <end position="244"/>
    </location>
</feature>
<feature type="transmembrane region" description="Helical" evidence="7">
    <location>
        <begin position="145"/>
        <end position="166"/>
    </location>
</feature>
<dbReference type="EMBL" id="JAGPYM010000004">
    <property type="protein sequence ID" value="KAH6895617.1"/>
    <property type="molecule type" value="Genomic_DNA"/>
</dbReference>
<dbReference type="Proteomes" id="UP000777438">
    <property type="component" value="Unassembled WGS sequence"/>
</dbReference>
<proteinExistence type="inferred from homology"/>
<feature type="region of interest" description="Disordered" evidence="6">
    <location>
        <begin position="360"/>
        <end position="508"/>
    </location>
</feature>
<keyword evidence="2 7" id="KW-0812">Transmembrane</keyword>
<feature type="compositionally biased region" description="Polar residues" evidence="6">
    <location>
        <begin position="475"/>
        <end position="486"/>
    </location>
</feature>
<feature type="region of interest" description="Disordered" evidence="6">
    <location>
        <begin position="325"/>
        <end position="346"/>
    </location>
</feature>
<feature type="transmembrane region" description="Helical" evidence="7">
    <location>
        <begin position="55"/>
        <end position="77"/>
    </location>
</feature>
<keyword evidence="3 7" id="KW-1133">Transmembrane helix</keyword>
<organism evidence="9 10">
    <name type="scientific">Thelonectria olida</name>
    <dbReference type="NCBI Taxonomy" id="1576542"/>
    <lineage>
        <taxon>Eukaryota</taxon>
        <taxon>Fungi</taxon>
        <taxon>Dikarya</taxon>
        <taxon>Ascomycota</taxon>
        <taxon>Pezizomycotina</taxon>
        <taxon>Sordariomycetes</taxon>
        <taxon>Hypocreomycetidae</taxon>
        <taxon>Hypocreales</taxon>
        <taxon>Nectriaceae</taxon>
        <taxon>Thelonectria</taxon>
    </lineage>
</organism>
<evidence type="ECO:0000256" key="6">
    <source>
        <dbReference type="SAM" id="MobiDB-lite"/>
    </source>
</evidence>
<dbReference type="GO" id="GO:0016020">
    <property type="term" value="C:membrane"/>
    <property type="evidence" value="ECO:0007669"/>
    <property type="project" value="UniProtKB-SubCell"/>
</dbReference>
<dbReference type="Pfam" id="PF20684">
    <property type="entry name" value="Fung_rhodopsin"/>
    <property type="match status" value="1"/>
</dbReference>
<dbReference type="AlphaFoldDB" id="A0A9P8WEK7"/>
<evidence type="ECO:0000256" key="1">
    <source>
        <dbReference type="ARBA" id="ARBA00004141"/>
    </source>
</evidence>
<name>A0A9P8WEK7_9HYPO</name>
<keyword evidence="10" id="KW-1185">Reference proteome</keyword>
<evidence type="ECO:0000313" key="10">
    <source>
        <dbReference type="Proteomes" id="UP000777438"/>
    </source>
</evidence>
<feature type="transmembrane region" description="Helical" evidence="7">
    <location>
        <begin position="221"/>
        <end position="239"/>
    </location>
</feature>
<dbReference type="PANTHER" id="PTHR33048">
    <property type="entry name" value="PTH11-LIKE INTEGRAL MEMBRANE PROTEIN (AFU_ORTHOLOGUE AFUA_5G11245)"/>
    <property type="match status" value="1"/>
</dbReference>
<keyword evidence="4 7" id="KW-0472">Membrane</keyword>
<feature type="transmembrane region" description="Helical" evidence="7">
    <location>
        <begin position="20"/>
        <end position="43"/>
    </location>
</feature>
<feature type="transmembrane region" description="Helical" evidence="7">
    <location>
        <begin position="186"/>
        <end position="209"/>
    </location>
</feature>
<evidence type="ECO:0000256" key="3">
    <source>
        <dbReference type="ARBA" id="ARBA00022989"/>
    </source>
</evidence>
<feature type="transmembrane region" description="Helical" evidence="7">
    <location>
        <begin position="97"/>
        <end position="124"/>
    </location>
</feature>
<evidence type="ECO:0000313" key="9">
    <source>
        <dbReference type="EMBL" id="KAH6895617.1"/>
    </source>
</evidence>
<evidence type="ECO:0000259" key="8">
    <source>
        <dbReference type="Pfam" id="PF20684"/>
    </source>
</evidence>
<evidence type="ECO:0000256" key="4">
    <source>
        <dbReference type="ARBA" id="ARBA00023136"/>
    </source>
</evidence>
<evidence type="ECO:0000256" key="5">
    <source>
        <dbReference type="ARBA" id="ARBA00038359"/>
    </source>
</evidence>
<sequence>MTLYSDPPALREFKYDKPTLLVCWWATSFCTLIILLRLAGRFIRTERLFTEDRVAALALIPLYLRMGCVHYILLYGTNNANFDGIELSDEAIRRKEIASGLVLASRVFYAATIWILKAAVLEFLCRLTLTTWEHAWQTTLRAIRIILAITFVAVLISDLVECQPFSHYWQVLPDPGGQCRQGYVQLITMAVCNVFTDLLLVIFPVPIIVTSSMTLKRKIQLVMLFSLSLSVVGVTFYRVPNIIREDGRQQYRSLLASVEILFATASANSLVLGSFMRDRGLKKQKFRRVSVAESFDPSLHPRRPTLHRHWGSDEDLVRDMGITVDPELRNEPDSPEEGTRQFTPAPVVRKMDQDLERWQFPQRQRSNAERSDDSLLPHDSLTQTRSDSLNTPRRVSFFDVGGLLDPPRESNGSLRPGSHASSNGDLGPPHTPPAPSVTAGNGGLRRGSTALLQDLGGLLGPLNTRSSRARNRSSGTELQTIPQSQPDLRLNIHGKNEPELRDPGGLLS</sequence>